<evidence type="ECO:0000259" key="1">
    <source>
        <dbReference type="Pfam" id="PF13175"/>
    </source>
</evidence>
<proteinExistence type="predicted"/>
<dbReference type="RefSeq" id="WP_098275477.1">
    <property type="nucleotide sequence ID" value="NZ_NTRC01000021.1"/>
</dbReference>
<dbReference type="SUPFAM" id="SSF52540">
    <property type="entry name" value="P-loop containing nucleoside triphosphate hydrolases"/>
    <property type="match status" value="1"/>
</dbReference>
<dbReference type="GO" id="GO:0005524">
    <property type="term" value="F:ATP binding"/>
    <property type="evidence" value="ECO:0007669"/>
    <property type="project" value="InterPro"/>
</dbReference>
<evidence type="ECO:0000313" key="3">
    <source>
        <dbReference type="Proteomes" id="UP000219743"/>
    </source>
</evidence>
<dbReference type="InterPro" id="IPR041685">
    <property type="entry name" value="AAA_GajA/Old/RecF-like"/>
</dbReference>
<dbReference type="InterPro" id="IPR027417">
    <property type="entry name" value="P-loop_NTPase"/>
</dbReference>
<dbReference type="Gene3D" id="3.40.50.300">
    <property type="entry name" value="P-loop containing nucleotide triphosphate hydrolases"/>
    <property type="match status" value="1"/>
</dbReference>
<dbReference type="GO" id="GO:0016887">
    <property type="term" value="F:ATP hydrolysis activity"/>
    <property type="evidence" value="ECO:0007669"/>
    <property type="project" value="InterPro"/>
</dbReference>
<feature type="domain" description="Endonuclease GajA/Old nuclease/RecF-like AAA" evidence="1">
    <location>
        <begin position="28"/>
        <end position="188"/>
    </location>
</feature>
<dbReference type="EMBL" id="NTRC01000021">
    <property type="protein sequence ID" value="PFD18214.1"/>
    <property type="molecule type" value="Genomic_DNA"/>
</dbReference>
<dbReference type="Pfam" id="PF13175">
    <property type="entry name" value="AAA_15"/>
    <property type="match status" value="1"/>
</dbReference>
<dbReference type="AlphaFoldDB" id="A0A9X6VH68"/>
<dbReference type="Proteomes" id="UP000219743">
    <property type="component" value="Unassembled WGS sequence"/>
</dbReference>
<protein>
    <recommendedName>
        <fullName evidence="1">Endonuclease GajA/Old nuclease/RecF-like AAA domain-containing protein</fullName>
    </recommendedName>
</protein>
<reference evidence="2 3" key="1">
    <citation type="submission" date="2017-09" db="EMBL/GenBank/DDBJ databases">
        <title>Large-scale bioinformatics analysis of Bacillus genomes uncovers conserved roles of natural products in bacterial physiology.</title>
        <authorList>
            <consortium name="Agbiome Team Llc"/>
            <person name="Bleich R.M."/>
            <person name="Kirk G.J."/>
            <person name="Santa Maria K.C."/>
            <person name="Allen S.E."/>
            <person name="Farag S."/>
            <person name="Shank E.A."/>
            <person name="Bowers A."/>
        </authorList>
    </citation>
    <scope>NUCLEOTIDE SEQUENCE [LARGE SCALE GENOMIC DNA]</scope>
    <source>
        <strain evidence="2 3">AFS024404</strain>
    </source>
</reference>
<gene>
    <name evidence="2" type="ORF">CN263_23480</name>
</gene>
<accession>A0A9X6VH68</accession>
<organism evidence="2 3">
    <name type="scientific">Bacillus cereus</name>
    <dbReference type="NCBI Taxonomy" id="1396"/>
    <lineage>
        <taxon>Bacteria</taxon>
        <taxon>Bacillati</taxon>
        <taxon>Bacillota</taxon>
        <taxon>Bacilli</taxon>
        <taxon>Bacillales</taxon>
        <taxon>Bacillaceae</taxon>
        <taxon>Bacillus</taxon>
        <taxon>Bacillus cereus group</taxon>
    </lineage>
</organism>
<name>A0A9X6VH68_BACCE</name>
<evidence type="ECO:0000313" key="2">
    <source>
        <dbReference type="EMBL" id="PFD18214.1"/>
    </source>
</evidence>
<comment type="caution">
    <text evidence="2">The sequence shown here is derived from an EMBL/GenBank/DDBJ whole genome shotgun (WGS) entry which is preliminary data.</text>
</comment>
<sequence>MKEINEINYSSNSDTYESRVIYLKKILDMLNNNDNTNYADLFGQTDFKYSEIISLLEKIDKSCYSKKSIVDRIFNGQDKNNILKLIEFFDGTNEIRDIFPLKIEFLNLSSGELQFIKQFSNLSKAINIARLNKRFENIIILLDEPDANFHPEWSRRYIDNLIDMLNSEKFENKIKFQIIITTHSPFMISDIPKQYITCIDVIEENGIMNRVVSRAEFGLMSNFYDLIKNNFFMEQPIGEYASKFFKEIISDINDLDVLNAEDFKKESFNIEQKIELIDDQIIKSKLLNYFDQKALGLLSDEEKLIRKKSMLLRELGKIEKELGND</sequence>